<name>A0ABS0WJD6_9ALTE</name>
<feature type="transmembrane region" description="Helical" evidence="1">
    <location>
        <begin position="49"/>
        <end position="72"/>
    </location>
</feature>
<dbReference type="Proteomes" id="UP000649232">
    <property type="component" value="Unassembled WGS sequence"/>
</dbReference>
<evidence type="ECO:0000313" key="2">
    <source>
        <dbReference type="EMBL" id="MBJ2138528.1"/>
    </source>
</evidence>
<keyword evidence="1" id="KW-1133">Transmembrane helix</keyword>
<organism evidence="2 3">
    <name type="scientific">Paraglaciecola chathamensis</name>
    <dbReference type="NCBI Taxonomy" id="368405"/>
    <lineage>
        <taxon>Bacteria</taxon>
        <taxon>Pseudomonadati</taxon>
        <taxon>Pseudomonadota</taxon>
        <taxon>Gammaproteobacteria</taxon>
        <taxon>Alteromonadales</taxon>
        <taxon>Alteromonadaceae</taxon>
        <taxon>Paraglaciecola</taxon>
    </lineage>
</organism>
<dbReference type="EMBL" id="JAEILT010000039">
    <property type="protein sequence ID" value="MBJ2138528.1"/>
    <property type="molecule type" value="Genomic_DNA"/>
</dbReference>
<keyword evidence="1" id="KW-0812">Transmembrane</keyword>
<accession>A0ABS0WJD6</accession>
<feature type="transmembrane region" description="Helical" evidence="1">
    <location>
        <begin position="24"/>
        <end position="43"/>
    </location>
</feature>
<evidence type="ECO:0000313" key="3">
    <source>
        <dbReference type="Proteomes" id="UP000649232"/>
    </source>
</evidence>
<dbReference type="RefSeq" id="WP_198825830.1">
    <property type="nucleotide sequence ID" value="NZ_JAEILT010000039.1"/>
</dbReference>
<feature type="transmembrane region" description="Helical" evidence="1">
    <location>
        <begin position="93"/>
        <end position="117"/>
    </location>
</feature>
<evidence type="ECO:0000256" key="1">
    <source>
        <dbReference type="SAM" id="Phobius"/>
    </source>
</evidence>
<sequence>MQKILSDETKDGVKLLFDAFKHMTTLSTGSILLIATFLRNIAYGEHSSLFAICSVSFFLLSILCSVIILILLPKIIGAAGQNQELTGKVYMRAAGVAAVSFFIGILSLGIFVILNIGGISNAT</sequence>
<proteinExistence type="predicted"/>
<keyword evidence="1" id="KW-0472">Membrane</keyword>
<protein>
    <submittedName>
        <fullName evidence="2">Uncharacterized protein</fullName>
    </submittedName>
</protein>
<comment type="caution">
    <text evidence="2">The sequence shown here is derived from an EMBL/GenBank/DDBJ whole genome shotgun (WGS) entry which is preliminary data.</text>
</comment>
<gene>
    <name evidence="2" type="ORF">JEU11_18900</name>
</gene>
<reference evidence="2 3" key="1">
    <citation type="submission" date="2020-12" db="EMBL/GenBank/DDBJ databases">
        <title>Draft genome sequences of nine environmental bacterial isolates colonizing plastic.</title>
        <authorList>
            <person name="Borre I."/>
            <person name="Sonnenschein E.C."/>
        </authorList>
    </citation>
    <scope>NUCLEOTIDE SEQUENCE [LARGE SCALE GENOMIC DNA]</scope>
    <source>
        <strain evidence="2 3">IB30</strain>
    </source>
</reference>